<reference evidence="1" key="1">
    <citation type="journal article" date="2015" name="Nature">
        <title>Complex archaea that bridge the gap between prokaryotes and eukaryotes.</title>
        <authorList>
            <person name="Spang A."/>
            <person name="Saw J.H."/>
            <person name="Jorgensen S.L."/>
            <person name="Zaremba-Niedzwiedzka K."/>
            <person name="Martijn J."/>
            <person name="Lind A.E."/>
            <person name="van Eijk R."/>
            <person name="Schleper C."/>
            <person name="Guy L."/>
            <person name="Ettema T.J."/>
        </authorList>
    </citation>
    <scope>NUCLEOTIDE SEQUENCE</scope>
</reference>
<protein>
    <submittedName>
        <fullName evidence="1">Uncharacterized protein</fullName>
    </submittedName>
</protein>
<sequence>MDSLTRTAVEQYLEMRNTSDVSNRYWEGWLAGARHILMQIGVPVTEFRPELKRRE</sequence>
<evidence type="ECO:0000313" key="1">
    <source>
        <dbReference type="EMBL" id="KKL58662.1"/>
    </source>
</evidence>
<proteinExistence type="predicted"/>
<gene>
    <name evidence="1" type="ORF">LCGC14_2223140</name>
</gene>
<dbReference type="AlphaFoldDB" id="A0A0F9G5V9"/>
<name>A0A0F9G5V9_9ZZZZ</name>
<accession>A0A0F9G5V9</accession>
<comment type="caution">
    <text evidence="1">The sequence shown here is derived from an EMBL/GenBank/DDBJ whole genome shotgun (WGS) entry which is preliminary data.</text>
</comment>
<dbReference type="EMBL" id="LAZR01029745">
    <property type="protein sequence ID" value="KKL58662.1"/>
    <property type="molecule type" value="Genomic_DNA"/>
</dbReference>
<organism evidence="1">
    <name type="scientific">marine sediment metagenome</name>
    <dbReference type="NCBI Taxonomy" id="412755"/>
    <lineage>
        <taxon>unclassified sequences</taxon>
        <taxon>metagenomes</taxon>
        <taxon>ecological metagenomes</taxon>
    </lineage>
</organism>